<dbReference type="EC" id="2.7.11.1" evidence="2"/>
<evidence type="ECO:0000313" key="11">
    <source>
        <dbReference type="Proteomes" id="UP000327013"/>
    </source>
</evidence>
<comment type="catalytic activity">
    <reaction evidence="6">
        <text>L-seryl-[protein] + ATP = O-phospho-L-seryl-[protein] + ADP + H(+)</text>
        <dbReference type="Rhea" id="RHEA:17989"/>
        <dbReference type="Rhea" id="RHEA-COMP:9863"/>
        <dbReference type="Rhea" id="RHEA-COMP:11604"/>
        <dbReference type="ChEBI" id="CHEBI:15378"/>
        <dbReference type="ChEBI" id="CHEBI:29999"/>
        <dbReference type="ChEBI" id="CHEBI:30616"/>
        <dbReference type="ChEBI" id="CHEBI:83421"/>
        <dbReference type="ChEBI" id="CHEBI:456216"/>
        <dbReference type="EC" id="2.7.11.1"/>
    </reaction>
</comment>
<evidence type="ECO:0000256" key="2">
    <source>
        <dbReference type="ARBA" id="ARBA00012513"/>
    </source>
</evidence>
<evidence type="ECO:0000313" key="10">
    <source>
        <dbReference type="EMBL" id="KAB8433048.1"/>
    </source>
</evidence>
<keyword evidence="11" id="KW-1185">Reference proteome</keyword>
<keyword evidence="4" id="KW-0325">Glycoprotein</keyword>
<keyword evidence="3 7" id="KW-0732">Signal</keyword>
<feature type="domain" description="Wall-associated receptor kinase galacturonan-binding" evidence="8">
    <location>
        <begin position="293"/>
        <end position="358"/>
    </location>
</feature>
<evidence type="ECO:0000256" key="3">
    <source>
        <dbReference type="ARBA" id="ARBA00022729"/>
    </source>
</evidence>
<dbReference type="EMBL" id="VIBQ01000035">
    <property type="protein sequence ID" value="KAB8433048.1"/>
    <property type="molecule type" value="Genomic_DNA"/>
</dbReference>
<dbReference type="AlphaFoldDB" id="A0A5N6L009"/>
<dbReference type="PANTHER" id="PTHR33138">
    <property type="entry name" value="OS01G0690200 PROTEIN"/>
    <property type="match status" value="1"/>
</dbReference>
<evidence type="ECO:0000259" key="9">
    <source>
        <dbReference type="Pfam" id="PF14380"/>
    </source>
</evidence>
<dbReference type="InterPro" id="IPR025287">
    <property type="entry name" value="WAK_GUB"/>
</dbReference>
<feature type="signal peptide" evidence="7">
    <location>
        <begin position="1"/>
        <end position="33"/>
    </location>
</feature>
<organism evidence="10 11">
    <name type="scientific">Carpinus fangiana</name>
    <dbReference type="NCBI Taxonomy" id="176857"/>
    <lineage>
        <taxon>Eukaryota</taxon>
        <taxon>Viridiplantae</taxon>
        <taxon>Streptophyta</taxon>
        <taxon>Embryophyta</taxon>
        <taxon>Tracheophyta</taxon>
        <taxon>Spermatophyta</taxon>
        <taxon>Magnoliopsida</taxon>
        <taxon>eudicotyledons</taxon>
        <taxon>Gunneridae</taxon>
        <taxon>Pentapetalae</taxon>
        <taxon>rosids</taxon>
        <taxon>fabids</taxon>
        <taxon>Fagales</taxon>
        <taxon>Betulaceae</taxon>
        <taxon>Carpinus</taxon>
    </lineage>
</organism>
<evidence type="ECO:0000256" key="6">
    <source>
        <dbReference type="ARBA" id="ARBA00048679"/>
    </source>
</evidence>
<evidence type="ECO:0000259" key="8">
    <source>
        <dbReference type="Pfam" id="PF13947"/>
    </source>
</evidence>
<feature type="chain" id="PRO_5024419995" description="non-specific serine/threonine protein kinase" evidence="7">
    <location>
        <begin position="34"/>
        <end position="527"/>
    </location>
</feature>
<comment type="caution">
    <text evidence="10">The sequence shown here is derived from an EMBL/GenBank/DDBJ whole genome shotgun (WGS) entry which is preliminary data.</text>
</comment>
<evidence type="ECO:0000256" key="5">
    <source>
        <dbReference type="ARBA" id="ARBA00047899"/>
    </source>
</evidence>
<dbReference type="GO" id="GO:0016020">
    <property type="term" value="C:membrane"/>
    <property type="evidence" value="ECO:0007669"/>
    <property type="project" value="UniProtKB-SubCell"/>
</dbReference>
<comment type="subcellular location">
    <subcellularLocation>
        <location evidence="1">Membrane</location>
        <topology evidence="1">Single-pass membrane protein</topology>
    </subcellularLocation>
</comment>
<evidence type="ECO:0000256" key="7">
    <source>
        <dbReference type="SAM" id="SignalP"/>
    </source>
</evidence>
<feature type="domain" description="Wall-associated receptor kinase C-terminal" evidence="9">
    <location>
        <begin position="431"/>
        <end position="507"/>
    </location>
</feature>
<evidence type="ECO:0000256" key="4">
    <source>
        <dbReference type="ARBA" id="ARBA00023180"/>
    </source>
</evidence>
<dbReference type="GO" id="GO:0030247">
    <property type="term" value="F:polysaccharide binding"/>
    <property type="evidence" value="ECO:0007669"/>
    <property type="project" value="InterPro"/>
</dbReference>
<name>A0A5N6L009_9ROSI</name>
<dbReference type="Pfam" id="PF13947">
    <property type="entry name" value="GUB_WAK_bind"/>
    <property type="match status" value="2"/>
</dbReference>
<accession>A0A5N6L009</accession>
<dbReference type="Proteomes" id="UP000327013">
    <property type="component" value="Unassembled WGS sequence"/>
</dbReference>
<dbReference type="InterPro" id="IPR032872">
    <property type="entry name" value="WAK_assoc_C"/>
</dbReference>
<protein>
    <recommendedName>
        <fullName evidence="2">non-specific serine/threonine protein kinase</fullName>
        <ecNumber evidence="2">2.7.11.1</ecNumber>
    </recommendedName>
</protein>
<comment type="catalytic activity">
    <reaction evidence="5">
        <text>L-threonyl-[protein] + ATP = O-phospho-L-threonyl-[protein] + ADP + H(+)</text>
        <dbReference type="Rhea" id="RHEA:46608"/>
        <dbReference type="Rhea" id="RHEA-COMP:11060"/>
        <dbReference type="Rhea" id="RHEA-COMP:11605"/>
        <dbReference type="ChEBI" id="CHEBI:15378"/>
        <dbReference type="ChEBI" id="CHEBI:30013"/>
        <dbReference type="ChEBI" id="CHEBI:30616"/>
        <dbReference type="ChEBI" id="CHEBI:61977"/>
        <dbReference type="ChEBI" id="CHEBI:456216"/>
        <dbReference type="EC" id="2.7.11.1"/>
    </reaction>
</comment>
<feature type="domain" description="Wall-associated receptor kinase galacturonan-binding" evidence="8">
    <location>
        <begin position="42"/>
        <end position="106"/>
    </location>
</feature>
<sequence>MNSWVSLQSQSSFPVLVFIIMFLVSVEVPVCLCSYDNWYTSCSNPFGCGNITDLGYPFWGDGRPEGCGNPSANLICATNITSIQMKKLNYRVLSANVGAKTLRIVREDFLDGICSPVWVNTTLDSGLFEYGPADYVNITILYGCPSFSNYPAPISSCSVDGTPNKGVYAQDVSQGPGLCAKSEVVPVLKTSINYQDMLNLSRIECAIKGGFDVKWKEDPACSTCTKSKGVCGYDQNAKHTICYCPNGPNQSSGIQLSGATDREDTQAPSSESALSLIHFPSSSYADDEQYLNCSQPFDCAGIKDLSYPFWGSNIRPSYCGHPAFELSCSDDAPLINITFMNYRVLKVSNMSRTLTVAREDYWNTLCPATIVNTTINFTVFHYDSATTNLTLYYDCPISITTNLSQPDTTQFGCSVNDTDVSNYYFNNTVLISIGNSSGTCKYDVKVPVLESVAQPASGNLNALQEAIDGGFLLGWDANNILCDGCKATGGQCGSSTSTSEFACHCANGTFPSNDARLLARRLVSPSA</sequence>
<evidence type="ECO:0000256" key="1">
    <source>
        <dbReference type="ARBA" id="ARBA00004167"/>
    </source>
</evidence>
<gene>
    <name evidence="10" type="ORF">FH972_025006</name>
</gene>
<dbReference type="PANTHER" id="PTHR33138:SF72">
    <property type="entry name" value="WALL-ASSOCIATED RECEPTOR KINASE CARBOXY-TERMINAL PROTEIN"/>
    <property type="match status" value="1"/>
</dbReference>
<dbReference type="OrthoDB" id="1507006at2759"/>
<reference evidence="10 11" key="1">
    <citation type="submission" date="2019-06" db="EMBL/GenBank/DDBJ databases">
        <title>A chromosomal-level reference genome of Carpinus fangiana (Coryloideae, Betulaceae).</title>
        <authorList>
            <person name="Yang X."/>
            <person name="Wang Z."/>
            <person name="Zhang L."/>
            <person name="Hao G."/>
            <person name="Liu J."/>
            <person name="Yang Y."/>
        </authorList>
    </citation>
    <scope>NUCLEOTIDE SEQUENCE [LARGE SCALE GENOMIC DNA]</scope>
    <source>
        <strain evidence="10">Cfa_2016G</strain>
        <tissue evidence="10">Leaf</tissue>
    </source>
</reference>
<feature type="domain" description="Wall-associated receptor kinase C-terminal" evidence="9">
    <location>
        <begin position="174"/>
        <end position="246"/>
    </location>
</feature>
<proteinExistence type="predicted"/>
<dbReference type="GO" id="GO:0004674">
    <property type="term" value="F:protein serine/threonine kinase activity"/>
    <property type="evidence" value="ECO:0007669"/>
    <property type="project" value="UniProtKB-EC"/>
</dbReference>
<dbReference type="Pfam" id="PF14380">
    <property type="entry name" value="WAK_assoc"/>
    <property type="match status" value="2"/>
</dbReference>